<comment type="caution">
    <text evidence="2">The sequence shown here is derived from an EMBL/GenBank/DDBJ whole genome shotgun (WGS) entry which is preliminary data.</text>
</comment>
<dbReference type="RefSeq" id="WP_200487661.1">
    <property type="nucleotide sequence ID" value="NZ_JAEPIV010000048.1"/>
</dbReference>
<sequence length="409" mass="44392">MMNQARHEVPRGGGQTDALIEAIERFGFSSDQAGDHLRGQVRWLRYRAGTAPWRAAVLVALAWGVPLLLTASAGTAAAPLAHHPFLLDWGAWARFVLAIAIFTLMDRQVDEQLKRYLRHFVAAPLLTPQAMAAAAEAVARAIRRGRSPTAATACALIAFGLSAAGAAGLLRRTDVSWLVTGTEDARRLTAAAWWCVLVSSPLFWFLLLRWLWRHVVWGLLLRSIARVDLRLVVTHPDGAGGLAFLGEYPNVFAALVFAMSASLGAAVARAFQQDAFEVHAYSYLMAGWLACILLLFALPLAAFVRPLRALKEKTLLTGAAQATNHFRREEREILGRNLTTPDDPGVTGEPAQPNPSALIAAAKKMSIVPYSRTTIVPLGVAALLPLIAAGATQLPFQELWKVAKRLLLL</sequence>
<feature type="transmembrane region" description="Helical" evidence="1">
    <location>
        <begin position="89"/>
        <end position="105"/>
    </location>
</feature>
<reference evidence="2 3" key="1">
    <citation type="submission" date="2021-01" db="EMBL/GenBank/DDBJ databases">
        <title>Azospirillum sp. YIM DDC1 draft genome.</title>
        <authorList>
            <person name="Wang Y.-X."/>
        </authorList>
    </citation>
    <scope>NUCLEOTIDE SEQUENCE [LARGE SCALE GENOMIC DNA]</scope>
    <source>
        <strain evidence="2 3">YIM DDC1</strain>
    </source>
</reference>
<evidence type="ECO:0000256" key="1">
    <source>
        <dbReference type="SAM" id="Phobius"/>
    </source>
</evidence>
<keyword evidence="3" id="KW-1185">Reference proteome</keyword>
<evidence type="ECO:0008006" key="4">
    <source>
        <dbReference type="Google" id="ProtNLM"/>
    </source>
</evidence>
<organism evidence="2 3">
    <name type="scientific">Azospirillum aestuarii</name>
    <dbReference type="NCBI Taxonomy" id="2802052"/>
    <lineage>
        <taxon>Bacteria</taxon>
        <taxon>Pseudomonadati</taxon>
        <taxon>Pseudomonadota</taxon>
        <taxon>Alphaproteobacteria</taxon>
        <taxon>Rhodospirillales</taxon>
        <taxon>Azospirillaceae</taxon>
        <taxon>Azospirillum</taxon>
    </lineage>
</organism>
<accession>A0ABS1I897</accession>
<protein>
    <recommendedName>
        <fullName evidence="4">DUF2868 domain-containing protein</fullName>
    </recommendedName>
</protein>
<name>A0ABS1I897_9PROT</name>
<dbReference type="EMBL" id="JAEPIV010000048">
    <property type="protein sequence ID" value="MBK4723288.1"/>
    <property type="molecule type" value="Genomic_DNA"/>
</dbReference>
<keyword evidence="1" id="KW-1133">Transmembrane helix</keyword>
<gene>
    <name evidence="2" type="ORF">JJL56_31020</name>
</gene>
<feature type="transmembrane region" description="Helical" evidence="1">
    <location>
        <begin position="55"/>
        <end position="77"/>
    </location>
</feature>
<feature type="transmembrane region" description="Helical" evidence="1">
    <location>
        <begin position="374"/>
        <end position="396"/>
    </location>
</feature>
<evidence type="ECO:0000313" key="3">
    <source>
        <dbReference type="Proteomes" id="UP000654452"/>
    </source>
</evidence>
<keyword evidence="1" id="KW-0812">Transmembrane</keyword>
<proteinExistence type="predicted"/>
<feature type="transmembrane region" description="Helical" evidence="1">
    <location>
        <begin position="190"/>
        <end position="212"/>
    </location>
</feature>
<feature type="transmembrane region" description="Helical" evidence="1">
    <location>
        <begin position="150"/>
        <end position="170"/>
    </location>
</feature>
<dbReference type="Proteomes" id="UP000654452">
    <property type="component" value="Unassembled WGS sequence"/>
</dbReference>
<keyword evidence="1" id="KW-0472">Membrane</keyword>
<feature type="transmembrane region" description="Helical" evidence="1">
    <location>
        <begin position="283"/>
        <end position="304"/>
    </location>
</feature>
<evidence type="ECO:0000313" key="2">
    <source>
        <dbReference type="EMBL" id="MBK4723288.1"/>
    </source>
</evidence>
<feature type="transmembrane region" description="Helical" evidence="1">
    <location>
        <begin position="251"/>
        <end position="271"/>
    </location>
</feature>